<evidence type="ECO:0000256" key="1">
    <source>
        <dbReference type="SAM" id="MobiDB-lite"/>
    </source>
</evidence>
<reference evidence="3 4" key="1">
    <citation type="submission" date="2016-10" db="EMBL/GenBank/DDBJ databases">
        <authorList>
            <person name="de Groot N.N."/>
        </authorList>
    </citation>
    <scope>NUCLEOTIDE SEQUENCE [LARGE SCALE GENOMIC DNA]</scope>
    <source>
        <strain evidence="3 4">DSM 45317</strain>
    </source>
</reference>
<dbReference type="NCBIfam" id="TIGR01167">
    <property type="entry name" value="LPXTG_anchor"/>
    <property type="match status" value="1"/>
</dbReference>
<dbReference type="AlphaFoldDB" id="A0A1I4B2U7"/>
<feature type="region of interest" description="Disordered" evidence="1">
    <location>
        <begin position="1"/>
        <end position="23"/>
    </location>
</feature>
<feature type="transmembrane region" description="Helical" evidence="2">
    <location>
        <begin position="89"/>
        <end position="109"/>
    </location>
</feature>
<feature type="compositionally biased region" description="Basic and acidic residues" evidence="1">
    <location>
        <begin position="211"/>
        <end position="220"/>
    </location>
</feature>
<feature type="transmembrane region" description="Helical" evidence="2">
    <location>
        <begin position="116"/>
        <end position="135"/>
    </location>
</feature>
<gene>
    <name evidence="3" type="ORF">SAMN04488085_102486</name>
</gene>
<name>A0A1I4B2U7_9ACTN</name>
<organism evidence="3 4">
    <name type="scientific">Geodermatophilus ruber</name>
    <dbReference type="NCBI Taxonomy" id="504800"/>
    <lineage>
        <taxon>Bacteria</taxon>
        <taxon>Bacillati</taxon>
        <taxon>Actinomycetota</taxon>
        <taxon>Actinomycetes</taxon>
        <taxon>Geodermatophilales</taxon>
        <taxon>Geodermatophilaceae</taxon>
        <taxon>Geodermatophilus</taxon>
    </lineage>
</organism>
<dbReference type="EMBL" id="FOSW01000002">
    <property type="protein sequence ID" value="SFK62206.1"/>
    <property type="molecule type" value="Genomic_DNA"/>
</dbReference>
<sequence>MDSSSGPVAPAPPSAVRRAWSSGPRWPGAAEVRADLNSSLLLAGVLTLAGLPAGLLWWALAPRAQFEITESSPVVVGHPSAELLVAGDGVFTLVLAGLGLLAGLGGWWLRRRRGVATLLALALGCLLAGVLAWQLGELLGPGPTRAELAEVGAVVTTGLSLGSVPALAVAPFLATLVYVVATLLASSEDLGRSDPAPAGPPAREGGPAGAEVREDAGRRG</sequence>
<feature type="transmembrane region" description="Helical" evidence="2">
    <location>
        <begin position="40"/>
        <end position="60"/>
    </location>
</feature>
<feature type="compositionally biased region" description="Low complexity" evidence="1">
    <location>
        <begin position="1"/>
        <end position="22"/>
    </location>
</feature>
<proteinExistence type="predicted"/>
<keyword evidence="2" id="KW-0472">Membrane</keyword>
<dbReference type="InParanoid" id="A0A1I4B2U7"/>
<protein>
    <submittedName>
        <fullName evidence="3">LPXTG-motif cell wall anchor domain-containing protein</fullName>
    </submittedName>
</protein>
<evidence type="ECO:0000256" key="2">
    <source>
        <dbReference type="SAM" id="Phobius"/>
    </source>
</evidence>
<accession>A0A1I4B2U7</accession>
<dbReference type="RefSeq" id="WP_091321862.1">
    <property type="nucleotide sequence ID" value="NZ_FOSW01000002.1"/>
</dbReference>
<feature type="region of interest" description="Disordered" evidence="1">
    <location>
        <begin position="189"/>
        <end position="220"/>
    </location>
</feature>
<evidence type="ECO:0000313" key="3">
    <source>
        <dbReference type="EMBL" id="SFK62206.1"/>
    </source>
</evidence>
<keyword evidence="2" id="KW-1133">Transmembrane helix</keyword>
<keyword evidence="2" id="KW-0812">Transmembrane</keyword>
<dbReference type="OrthoDB" id="5196064at2"/>
<evidence type="ECO:0000313" key="4">
    <source>
        <dbReference type="Proteomes" id="UP000199152"/>
    </source>
</evidence>
<dbReference type="Proteomes" id="UP000199152">
    <property type="component" value="Unassembled WGS sequence"/>
</dbReference>
<keyword evidence="4" id="KW-1185">Reference proteome</keyword>
<dbReference type="STRING" id="504800.SAMN04488085_102486"/>